<evidence type="ECO:0000256" key="6">
    <source>
        <dbReference type="ARBA" id="ARBA00023004"/>
    </source>
</evidence>
<feature type="compositionally biased region" description="Polar residues" evidence="9">
    <location>
        <begin position="89"/>
        <end position="108"/>
    </location>
</feature>
<accession>A0A1H1XT62</accession>
<dbReference type="PRINTS" id="PR00385">
    <property type="entry name" value="P450"/>
</dbReference>
<proteinExistence type="inferred from homology"/>
<keyword evidence="6 8" id="KW-0408">Iron</keyword>
<keyword evidence="11" id="KW-1185">Reference proteome</keyword>
<dbReference type="RefSeq" id="WP_231919962.1">
    <property type="nucleotide sequence ID" value="NZ_LT629772.1"/>
</dbReference>
<keyword evidence="7 8" id="KW-0503">Monooxygenase</keyword>
<dbReference type="Gene3D" id="1.10.630.10">
    <property type="entry name" value="Cytochrome P450"/>
    <property type="match status" value="1"/>
</dbReference>
<dbReference type="GO" id="GO:0004497">
    <property type="term" value="F:monooxygenase activity"/>
    <property type="evidence" value="ECO:0007669"/>
    <property type="project" value="UniProtKB-KW"/>
</dbReference>
<evidence type="ECO:0000256" key="5">
    <source>
        <dbReference type="ARBA" id="ARBA00023002"/>
    </source>
</evidence>
<dbReference type="FunFam" id="1.10.630.10:FF:000018">
    <property type="entry name" value="Cytochrome P450 monooxygenase"/>
    <property type="match status" value="1"/>
</dbReference>
<evidence type="ECO:0000313" key="11">
    <source>
        <dbReference type="Proteomes" id="UP000199103"/>
    </source>
</evidence>
<dbReference type="GO" id="GO:0005506">
    <property type="term" value="F:iron ion binding"/>
    <property type="evidence" value="ECO:0007669"/>
    <property type="project" value="InterPro"/>
</dbReference>
<evidence type="ECO:0000256" key="2">
    <source>
        <dbReference type="ARBA" id="ARBA00010617"/>
    </source>
</evidence>
<dbReference type="InterPro" id="IPR017972">
    <property type="entry name" value="Cyt_P450_CS"/>
</dbReference>
<name>A0A1H1XT62_9ACTN</name>
<protein>
    <submittedName>
        <fullName evidence="10">Cytochrome P450</fullName>
    </submittedName>
</protein>
<evidence type="ECO:0000256" key="7">
    <source>
        <dbReference type="ARBA" id="ARBA00023033"/>
    </source>
</evidence>
<keyword evidence="4 8" id="KW-0479">Metal-binding</keyword>
<comment type="similarity">
    <text evidence="2 8">Belongs to the cytochrome P450 family.</text>
</comment>
<dbReference type="AlphaFoldDB" id="A0A1H1XT62"/>
<evidence type="ECO:0000256" key="1">
    <source>
        <dbReference type="ARBA" id="ARBA00001971"/>
    </source>
</evidence>
<sequence length="437" mass="47575">MSICPVTGQTSAGHPETTSSSLDAPLSYPLERPGPLEPPAEWETLRQECPVAPITFPSGDPAVLLTRYDDVRQVLSDPRFSRVGEGSAKITNSETGGVFNRSTASPLPQTGEGHQQWRRMLSKWFTAKRMAALKPAIAAMADRLIDDMIKNGPNQDDSRTDPGNSVDPGDAVDLKAALGFPLPVWVICMLLGVPDSDRDRFSHWSDAFLNLDRFTDDEVATARQEFHTYLLGHVRSKRADPGDDVLGTMITDARAAGTELSDEMLVATGLGLLVAGHETTANMIGKMTAMLLSDRTRWEQLVADPSMIRTAVEEVLRMDTNLGFGMPRYLTEEVELSAAAVPANTTVICDMSAANRDQQIFTDGDTMDLTRSPNPHLTFGAGPHSCLGQMLARTELQTVLEVMVRRLPSLELAVPTDQLQPITGLIVGGLQTVPVRW</sequence>
<feature type="region of interest" description="Disordered" evidence="9">
    <location>
        <begin position="148"/>
        <end position="168"/>
    </location>
</feature>
<dbReference type="GO" id="GO:0020037">
    <property type="term" value="F:heme binding"/>
    <property type="evidence" value="ECO:0007669"/>
    <property type="project" value="InterPro"/>
</dbReference>
<feature type="region of interest" description="Disordered" evidence="9">
    <location>
        <begin position="84"/>
        <end position="113"/>
    </location>
</feature>
<dbReference type="SUPFAM" id="SSF48264">
    <property type="entry name" value="Cytochrome P450"/>
    <property type="match status" value="1"/>
</dbReference>
<organism evidence="10 11">
    <name type="scientific">Microlunatus soli</name>
    <dbReference type="NCBI Taxonomy" id="630515"/>
    <lineage>
        <taxon>Bacteria</taxon>
        <taxon>Bacillati</taxon>
        <taxon>Actinomycetota</taxon>
        <taxon>Actinomycetes</taxon>
        <taxon>Propionibacteriales</taxon>
        <taxon>Propionibacteriaceae</taxon>
        <taxon>Microlunatus</taxon>
    </lineage>
</organism>
<dbReference type="EMBL" id="LT629772">
    <property type="protein sequence ID" value="SDT11936.1"/>
    <property type="molecule type" value="Genomic_DNA"/>
</dbReference>
<dbReference type="Proteomes" id="UP000199103">
    <property type="component" value="Chromosome I"/>
</dbReference>
<evidence type="ECO:0000256" key="9">
    <source>
        <dbReference type="SAM" id="MobiDB-lite"/>
    </source>
</evidence>
<dbReference type="Pfam" id="PF00067">
    <property type="entry name" value="p450"/>
    <property type="match status" value="1"/>
</dbReference>
<evidence type="ECO:0000256" key="4">
    <source>
        <dbReference type="ARBA" id="ARBA00022723"/>
    </source>
</evidence>
<comment type="cofactor">
    <cofactor evidence="1">
        <name>heme</name>
        <dbReference type="ChEBI" id="CHEBI:30413"/>
    </cofactor>
</comment>
<dbReference type="PROSITE" id="PS00086">
    <property type="entry name" value="CYTOCHROME_P450"/>
    <property type="match status" value="1"/>
</dbReference>
<feature type="compositionally biased region" description="Polar residues" evidence="9">
    <location>
        <begin position="7"/>
        <end position="22"/>
    </location>
</feature>
<dbReference type="PANTHER" id="PTHR46696:SF5">
    <property type="entry name" value="CYTOCHROME P450 BJ-1"/>
    <property type="match status" value="1"/>
</dbReference>
<evidence type="ECO:0000313" key="10">
    <source>
        <dbReference type="EMBL" id="SDT11936.1"/>
    </source>
</evidence>
<feature type="region of interest" description="Disordered" evidence="9">
    <location>
        <begin position="1"/>
        <end position="38"/>
    </location>
</feature>
<evidence type="ECO:0000256" key="3">
    <source>
        <dbReference type="ARBA" id="ARBA00022617"/>
    </source>
</evidence>
<evidence type="ECO:0000256" key="8">
    <source>
        <dbReference type="RuleBase" id="RU000461"/>
    </source>
</evidence>
<dbReference type="GO" id="GO:0016705">
    <property type="term" value="F:oxidoreductase activity, acting on paired donors, with incorporation or reduction of molecular oxygen"/>
    <property type="evidence" value="ECO:0007669"/>
    <property type="project" value="InterPro"/>
</dbReference>
<dbReference type="STRING" id="630515.SAMN04489812_4213"/>
<dbReference type="CDD" id="cd11031">
    <property type="entry name" value="Cyp158A-like"/>
    <property type="match status" value="1"/>
</dbReference>
<dbReference type="InterPro" id="IPR001128">
    <property type="entry name" value="Cyt_P450"/>
</dbReference>
<dbReference type="InterPro" id="IPR002397">
    <property type="entry name" value="Cyt_P450_B"/>
</dbReference>
<keyword evidence="3 8" id="KW-0349">Heme</keyword>
<keyword evidence="5 8" id="KW-0560">Oxidoreductase</keyword>
<reference evidence="10 11" key="1">
    <citation type="submission" date="2016-10" db="EMBL/GenBank/DDBJ databases">
        <authorList>
            <person name="de Groot N.N."/>
        </authorList>
    </citation>
    <scope>NUCLEOTIDE SEQUENCE [LARGE SCALE GENOMIC DNA]</scope>
    <source>
        <strain evidence="10 11">DSM 21800</strain>
    </source>
</reference>
<dbReference type="PANTHER" id="PTHR46696">
    <property type="entry name" value="P450, PUTATIVE (EUROFUNG)-RELATED"/>
    <property type="match status" value="1"/>
</dbReference>
<dbReference type="PRINTS" id="PR00359">
    <property type="entry name" value="BP450"/>
</dbReference>
<dbReference type="InterPro" id="IPR036396">
    <property type="entry name" value="Cyt_P450_sf"/>
</dbReference>
<gene>
    <name evidence="10" type="ORF">SAMN04489812_4213</name>
</gene>